<dbReference type="Proteomes" id="UP000231019">
    <property type="component" value="Unassembled WGS sequence"/>
</dbReference>
<protein>
    <submittedName>
        <fullName evidence="3">Uncharacterized protein</fullName>
    </submittedName>
</protein>
<sequence length="174" mass="16690">MLQAVNSPPLTLEPVRSPAARPLPAPTPQPLNPKPLSKDTLDLKSVGVGALAGAGTFYAPMVVGGYGMGAPFGATFKDSLVAPLVEKSTLALIGGAALAGGVAGSVAGRNTRNTGEALTTGAMVGASIGALSGAAVAYSTKIMSPMQGAMRGAMLGGVAGGAGGAGAYLLGAGK</sequence>
<keyword evidence="2" id="KW-0472">Membrane</keyword>
<keyword evidence="2" id="KW-0812">Transmembrane</keyword>
<feature type="transmembrane region" description="Helical" evidence="2">
    <location>
        <begin position="89"/>
        <end position="108"/>
    </location>
</feature>
<feature type="transmembrane region" description="Helical" evidence="2">
    <location>
        <begin position="46"/>
        <end position="68"/>
    </location>
</feature>
<name>A0A2M7G6L8_9BACT</name>
<dbReference type="AlphaFoldDB" id="A0A2M7G6L8"/>
<reference evidence="3 4" key="1">
    <citation type="submission" date="2017-09" db="EMBL/GenBank/DDBJ databases">
        <title>Depth-based differentiation of microbial function through sediment-hosted aquifers and enrichment of novel symbionts in the deep terrestrial subsurface.</title>
        <authorList>
            <person name="Probst A.J."/>
            <person name="Ladd B."/>
            <person name="Jarett J.K."/>
            <person name="Geller-Mcgrath D.E."/>
            <person name="Sieber C.M."/>
            <person name="Emerson J.B."/>
            <person name="Anantharaman K."/>
            <person name="Thomas B.C."/>
            <person name="Malmstrom R."/>
            <person name="Stieglmeier M."/>
            <person name="Klingl A."/>
            <person name="Woyke T."/>
            <person name="Ryan C.M."/>
            <person name="Banfield J.F."/>
        </authorList>
    </citation>
    <scope>NUCLEOTIDE SEQUENCE [LARGE SCALE GENOMIC DNA]</scope>
    <source>
        <strain evidence="3">CG17_big_fil_post_rev_8_21_14_2_50_48_46</strain>
    </source>
</reference>
<gene>
    <name evidence="3" type="ORF">COW36_07580</name>
</gene>
<proteinExistence type="predicted"/>
<feature type="compositionally biased region" description="Pro residues" evidence="1">
    <location>
        <begin position="21"/>
        <end position="33"/>
    </location>
</feature>
<comment type="caution">
    <text evidence="3">The sequence shown here is derived from an EMBL/GenBank/DDBJ whole genome shotgun (WGS) entry which is preliminary data.</text>
</comment>
<accession>A0A2M7G6L8</accession>
<organism evidence="3 4">
    <name type="scientific">bacterium (Candidatus Blackallbacteria) CG17_big_fil_post_rev_8_21_14_2_50_48_46</name>
    <dbReference type="NCBI Taxonomy" id="2014261"/>
    <lineage>
        <taxon>Bacteria</taxon>
        <taxon>Candidatus Blackallbacteria</taxon>
    </lineage>
</organism>
<evidence type="ECO:0000313" key="4">
    <source>
        <dbReference type="Proteomes" id="UP000231019"/>
    </source>
</evidence>
<dbReference type="EMBL" id="PFFQ01000021">
    <property type="protein sequence ID" value="PIW17700.1"/>
    <property type="molecule type" value="Genomic_DNA"/>
</dbReference>
<feature type="transmembrane region" description="Helical" evidence="2">
    <location>
        <begin position="120"/>
        <end position="140"/>
    </location>
</feature>
<feature type="region of interest" description="Disordered" evidence="1">
    <location>
        <begin position="1"/>
        <end position="38"/>
    </location>
</feature>
<evidence type="ECO:0000256" key="1">
    <source>
        <dbReference type="SAM" id="MobiDB-lite"/>
    </source>
</evidence>
<evidence type="ECO:0000256" key="2">
    <source>
        <dbReference type="SAM" id="Phobius"/>
    </source>
</evidence>
<evidence type="ECO:0000313" key="3">
    <source>
        <dbReference type="EMBL" id="PIW17700.1"/>
    </source>
</evidence>
<keyword evidence="2" id="KW-1133">Transmembrane helix</keyword>
<feature type="transmembrane region" description="Helical" evidence="2">
    <location>
        <begin position="152"/>
        <end position="171"/>
    </location>
</feature>